<keyword evidence="5 7" id="KW-0472">Membrane</keyword>
<feature type="transmembrane region" description="Helical" evidence="7">
    <location>
        <begin position="425"/>
        <end position="447"/>
    </location>
</feature>
<organism evidence="10 11">
    <name type="scientific">Alkalimarinus sediminis</name>
    <dbReference type="NCBI Taxonomy" id="1632866"/>
    <lineage>
        <taxon>Bacteria</taxon>
        <taxon>Pseudomonadati</taxon>
        <taxon>Pseudomonadota</taxon>
        <taxon>Gammaproteobacteria</taxon>
        <taxon>Alteromonadales</taxon>
        <taxon>Alteromonadaceae</taxon>
        <taxon>Alkalimarinus</taxon>
    </lineage>
</organism>
<name>A0A9E8HKT3_9ALTE</name>
<keyword evidence="6" id="KW-0175">Coiled coil</keyword>
<feature type="coiled-coil region" evidence="6">
    <location>
        <begin position="324"/>
        <end position="372"/>
    </location>
</feature>
<evidence type="ECO:0000256" key="6">
    <source>
        <dbReference type="SAM" id="Coils"/>
    </source>
</evidence>
<proteinExistence type="predicted"/>
<feature type="domain" description="Polysaccharide chain length determinant N-terminal" evidence="8">
    <location>
        <begin position="7"/>
        <end position="95"/>
    </location>
</feature>
<dbReference type="InterPro" id="IPR032807">
    <property type="entry name" value="GNVR"/>
</dbReference>
<keyword evidence="4 7" id="KW-1133">Transmembrane helix</keyword>
<dbReference type="InterPro" id="IPR003856">
    <property type="entry name" value="LPS_length_determ_N"/>
</dbReference>
<dbReference type="AlphaFoldDB" id="A0A9E8HKT3"/>
<evidence type="ECO:0000256" key="7">
    <source>
        <dbReference type="SAM" id="Phobius"/>
    </source>
</evidence>
<dbReference type="PANTHER" id="PTHR32309:SF31">
    <property type="entry name" value="CAPSULAR EXOPOLYSACCHARIDE FAMILY"/>
    <property type="match status" value="1"/>
</dbReference>
<dbReference type="EMBL" id="CP101527">
    <property type="protein sequence ID" value="UZW75977.1"/>
    <property type="molecule type" value="Genomic_DNA"/>
</dbReference>
<keyword evidence="11" id="KW-1185">Reference proteome</keyword>
<dbReference type="KEGG" id="asem:NNL22_05180"/>
<keyword evidence="3 7" id="KW-0812">Transmembrane</keyword>
<evidence type="ECO:0000256" key="4">
    <source>
        <dbReference type="ARBA" id="ARBA00022989"/>
    </source>
</evidence>
<evidence type="ECO:0000256" key="3">
    <source>
        <dbReference type="ARBA" id="ARBA00022692"/>
    </source>
</evidence>
<sequence>MQNDIFLNLHHIIAAGWRRRYTIVLPIIIMPFIAALVGVMSQKTYQNHTTLLVQETSRMNPFLEDFSVSTQLKERMTALKALLHSRHVLSSVIDEINGDISDKPTTEADIARLSSKLSVQLIGSDMVKIAYKDSNPSEMKRTLEVVSKHFLNKLLAPEKSSIGASEDFLKSQLERHHLALIAAENKLSAFKSENVDRLPEQYQYNVKTLRELGALREEKLASLAGAKAALKSLSTQLLKTNPMISSVEETIMARTAQLAILKSKYTDSHSKVITLTKELKRLESQRDSILKETNSLANTDIEKLWQLATNLTDQYEGGIQRPLLVSQLEAIEQAKSRYQQLEQELVHVTARVDQLKANLEQFGATEQQLTELQRDIATNKQVYNDLLKRYEMAKVTGALGRFEESERIKIIDRPFVPVTPMTPPLSIYLIAGILGGLAIGLCAAFLLEISNTKIVKREIVENIVGVPVITRLPRFEFAHQTGSQNAIAEAPVDREL</sequence>
<evidence type="ECO:0000313" key="10">
    <source>
        <dbReference type="EMBL" id="UZW75977.1"/>
    </source>
</evidence>
<feature type="domain" description="Tyrosine-protein kinase G-rich" evidence="9">
    <location>
        <begin position="365"/>
        <end position="446"/>
    </location>
</feature>
<feature type="coiled-coil region" evidence="6">
    <location>
        <begin position="272"/>
        <end position="299"/>
    </location>
</feature>
<dbReference type="Pfam" id="PF13807">
    <property type="entry name" value="GNVR"/>
    <property type="match status" value="1"/>
</dbReference>
<evidence type="ECO:0000259" key="8">
    <source>
        <dbReference type="Pfam" id="PF02706"/>
    </source>
</evidence>
<keyword evidence="2" id="KW-1003">Cell membrane</keyword>
<evidence type="ECO:0000259" key="9">
    <source>
        <dbReference type="Pfam" id="PF13807"/>
    </source>
</evidence>
<evidence type="ECO:0000313" key="11">
    <source>
        <dbReference type="Proteomes" id="UP001164472"/>
    </source>
</evidence>
<dbReference type="GO" id="GO:0005886">
    <property type="term" value="C:plasma membrane"/>
    <property type="evidence" value="ECO:0007669"/>
    <property type="project" value="UniProtKB-SubCell"/>
</dbReference>
<accession>A0A9E8HKT3</accession>
<dbReference type="Gene3D" id="1.10.287.1490">
    <property type="match status" value="1"/>
</dbReference>
<evidence type="ECO:0000256" key="2">
    <source>
        <dbReference type="ARBA" id="ARBA00022475"/>
    </source>
</evidence>
<dbReference type="RefSeq" id="WP_251812245.1">
    <property type="nucleotide sequence ID" value="NZ_CP101527.1"/>
</dbReference>
<gene>
    <name evidence="10" type="ORF">NNL22_05180</name>
</gene>
<evidence type="ECO:0000256" key="5">
    <source>
        <dbReference type="ARBA" id="ARBA00023136"/>
    </source>
</evidence>
<feature type="transmembrane region" description="Helical" evidence="7">
    <location>
        <begin position="21"/>
        <end position="40"/>
    </location>
</feature>
<dbReference type="PANTHER" id="PTHR32309">
    <property type="entry name" value="TYROSINE-PROTEIN KINASE"/>
    <property type="match status" value="1"/>
</dbReference>
<protein>
    <submittedName>
        <fullName evidence="10">Wzz/FepE/Etk N-terminal domain-containing protein</fullName>
    </submittedName>
</protein>
<comment type="subcellular location">
    <subcellularLocation>
        <location evidence="1">Cell membrane</location>
        <topology evidence="1">Multi-pass membrane protein</topology>
    </subcellularLocation>
</comment>
<reference evidence="10" key="1">
    <citation type="submission" date="2022-07" db="EMBL/GenBank/DDBJ databases">
        <title>Alkalimarinus sp. nov., isolated from gut of a Alitta virens.</title>
        <authorList>
            <person name="Yang A.I."/>
            <person name="Shin N.-R."/>
        </authorList>
    </citation>
    <scope>NUCLEOTIDE SEQUENCE</scope>
    <source>
        <strain evidence="10">FA028</strain>
    </source>
</reference>
<dbReference type="InterPro" id="IPR050445">
    <property type="entry name" value="Bact_polysacc_biosynth/exp"/>
</dbReference>
<dbReference type="Pfam" id="PF02706">
    <property type="entry name" value="Wzz"/>
    <property type="match status" value="1"/>
</dbReference>
<evidence type="ECO:0000256" key="1">
    <source>
        <dbReference type="ARBA" id="ARBA00004651"/>
    </source>
</evidence>
<dbReference type="Proteomes" id="UP001164472">
    <property type="component" value="Chromosome"/>
</dbReference>